<keyword evidence="3" id="KW-0028">Amino-acid biosynthesis</keyword>
<accession>A0AAW6XWH7</accession>
<dbReference type="PANTHER" id="PTHR43814:SF1">
    <property type="entry name" value="ARGININOSUCCINATE LYASE"/>
    <property type="match status" value="1"/>
</dbReference>
<dbReference type="Gene3D" id="1.10.275.10">
    <property type="entry name" value="Fumarase/aspartase (N-terminal domain)"/>
    <property type="match status" value="1"/>
</dbReference>
<keyword evidence="4 6" id="KW-0456">Lyase</keyword>
<dbReference type="GO" id="GO:0005829">
    <property type="term" value="C:cytosol"/>
    <property type="evidence" value="ECO:0007669"/>
    <property type="project" value="TreeGrafter"/>
</dbReference>
<dbReference type="Gene3D" id="1.20.200.10">
    <property type="entry name" value="Fumarase/aspartase (Central domain)"/>
    <property type="match status" value="1"/>
</dbReference>
<dbReference type="InterPro" id="IPR009049">
    <property type="entry name" value="Argininosuccinate_lyase"/>
</dbReference>
<evidence type="ECO:0000259" key="5">
    <source>
        <dbReference type="Pfam" id="PF00206"/>
    </source>
</evidence>
<comment type="caution">
    <text evidence="6">The sequence shown here is derived from an EMBL/GenBank/DDBJ whole genome shotgun (WGS) entry which is preliminary data.</text>
</comment>
<dbReference type="Pfam" id="PF00206">
    <property type="entry name" value="Lyase_1"/>
    <property type="match status" value="1"/>
</dbReference>
<dbReference type="PRINTS" id="PR00145">
    <property type="entry name" value="ARGSUCLYASE"/>
</dbReference>
<dbReference type="SUPFAM" id="SSF48557">
    <property type="entry name" value="L-aspartase-like"/>
    <property type="match status" value="1"/>
</dbReference>
<sequence>PVLVAHQLLAHVWPLLRDLGRFRDWDSRAQYSPYGGGALAGNTLGLDASNIADELGFAAPCKNSIDGTASRDVVSEFSFICAQIGIDLSRLAEEIITWNTVEFGYVTLADSFSTGSSIMPQ</sequence>
<dbReference type="GO" id="GO:0004056">
    <property type="term" value="F:argininosuccinate lyase activity"/>
    <property type="evidence" value="ECO:0007669"/>
    <property type="project" value="UniProtKB-EC"/>
</dbReference>
<dbReference type="PANTHER" id="PTHR43814">
    <property type="entry name" value="ARGININOSUCCINATE LYASE"/>
    <property type="match status" value="1"/>
</dbReference>
<gene>
    <name evidence="6" type="ORF">QP229_11035</name>
</gene>
<evidence type="ECO:0000256" key="2">
    <source>
        <dbReference type="ARBA" id="ARBA00012338"/>
    </source>
</evidence>
<dbReference type="InterPro" id="IPR008948">
    <property type="entry name" value="L-Aspartase-like"/>
</dbReference>
<evidence type="ECO:0000256" key="3">
    <source>
        <dbReference type="ARBA" id="ARBA00022571"/>
    </source>
</evidence>
<protein>
    <recommendedName>
        <fullName evidence="2">argininosuccinate lyase</fullName>
        <ecNumber evidence="2">4.3.2.1</ecNumber>
    </recommendedName>
</protein>
<keyword evidence="3" id="KW-0055">Arginine biosynthesis</keyword>
<name>A0AAW6XWH7_STRAG</name>
<dbReference type="InterPro" id="IPR022761">
    <property type="entry name" value="Fumarate_lyase_N"/>
</dbReference>
<dbReference type="Proteomes" id="UP001230629">
    <property type="component" value="Unassembled WGS sequence"/>
</dbReference>
<proteinExistence type="predicted"/>
<evidence type="ECO:0000256" key="4">
    <source>
        <dbReference type="ARBA" id="ARBA00023239"/>
    </source>
</evidence>
<dbReference type="AlphaFoldDB" id="A0AAW6XWH7"/>
<evidence type="ECO:0000313" key="6">
    <source>
        <dbReference type="EMBL" id="MDK6900483.1"/>
    </source>
</evidence>
<dbReference type="EC" id="4.3.2.1" evidence="2"/>
<reference evidence="6" key="1">
    <citation type="submission" date="2023-05" db="EMBL/GenBank/DDBJ databases">
        <title>Cataloging the Phylogenetic Diversity of Human Bladder Bacteria.</title>
        <authorList>
            <person name="Du J."/>
        </authorList>
    </citation>
    <scope>NUCLEOTIDE SEQUENCE</scope>
    <source>
        <strain evidence="6">UMB8703</strain>
    </source>
</reference>
<dbReference type="InterPro" id="IPR024083">
    <property type="entry name" value="Fumarase/histidase_N"/>
</dbReference>
<dbReference type="PRINTS" id="PR00149">
    <property type="entry name" value="FUMRATELYASE"/>
</dbReference>
<evidence type="ECO:0000313" key="7">
    <source>
        <dbReference type="Proteomes" id="UP001230629"/>
    </source>
</evidence>
<feature type="non-terminal residue" evidence="6">
    <location>
        <position position="1"/>
    </location>
</feature>
<evidence type="ECO:0000256" key="1">
    <source>
        <dbReference type="ARBA" id="ARBA00004941"/>
    </source>
</evidence>
<dbReference type="GO" id="GO:0042450">
    <property type="term" value="P:L-arginine biosynthetic process via ornithine"/>
    <property type="evidence" value="ECO:0007669"/>
    <property type="project" value="InterPro"/>
</dbReference>
<comment type="pathway">
    <text evidence="1">Amino-acid biosynthesis; L-arginine biosynthesis; L-arginine from L-ornithine and carbamoyl phosphate: step 3/3.</text>
</comment>
<feature type="domain" description="Fumarate lyase N-terminal" evidence="5">
    <location>
        <begin position="1"/>
        <end position="121"/>
    </location>
</feature>
<dbReference type="InterPro" id="IPR000362">
    <property type="entry name" value="Fumarate_lyase_fam"/>
</dbReference>
<dbReference type="EMBL" id="JASOIH010000148">
    <property type="protein sequence ID" value="MDK6900483.1"/>
    <property type="molecule type" value="Genomic_DNA"/>
</dbReference>
<feature type="non-terminal residue" evidence="6">
    <location>
        <position position="121"/>
    </location>
</feature>
<dbReference type="RefSeq" id="WP_285312131.1">
    <property type="nucleotide sequence ID" value="NZ_JASOIH010000148.1"/>
</dbReference>
<organism evidence="6 7">
    <name type="scientific">Streptococcus agalactiae</name>
    <dbReference type="NCBI Taxonomy" id="1311"/>
    <lineage>
        <taxon>Bacteria</taxon>
        <taxon>Bacillati</taxon>
        <taxon>Bacillota</taxon>
        <taxon>Bacilli</taxon>
        <taxon>Lactobacillales</taxon>
        <taxon>Streptococcaceae</taxon>
        <taxon>Streptococcus</taxon>
    </lineage>
</organism>